<protein>
    <submittedName>
        <fullName evidence="1">Uncharacterized protein</fullName>
    </submittedName>
</protein>
<dbReference type="Proteomes" id="UP000318538">
    <property type="component" value="Chromosome"/>
</dbReference>
<sequence>MAEMIGRIGIRGEGIFMWHTSRGDRVLRGDEGALVGTSIDTMIDALLVHVDVDDADELVPDCDSGIAVFDQLTVCQRIGLLHDVAEHLLMETSAAMPLTALAEATVAAIFVEARDQTAIEIDLFGDTENIQWGSEVTYWRSLVLNAYRSTPLVCLDDLPAVDSCDLSRWEDLIDILAGAILWDRDFEMAESFLDIDPNVSQQRRKLLGIDDDYFTSVAPDPRPEEAFGLVSRTREIVRPKPR</sequence>
<name>A0A517NLA2_9BACT</name>
<organism evidence="1 2">
    <name type="scientific">Rubripirellula lacrimiformis</name>
    <dbReference type="NCBI Taxonomy" id="1930273"/>
    <lineage>
        <taxon>Bacteria</taxon>
        <taxon>Pseudomonadati</taxon>
        <taxon>Planctomycetota</taxon>
        <taxon>Planctomycetia</taxon>
        <taxon>Pirellulales</taxon>
        <taxon>Pirellulaceae</taxon>
        <taxon>Rubripirellula</taxon>
    </lineage>
</organism>
<dbReference type="EMBL" id="CP036525">
    <property type="protein sequence ID" value="QDT07910.1"/>
    <property type="molecule type" value="Genomic_DNA"/>
</dbReference>
<keyword evidence="2" id="KW-1185">Reference proteome</keyword>
<gene>
    <name evidence="1" type="ORF">K227x_63390</name>
</gene>
<accession>A0A517NLA2</accession>
<dbReference type="AlphaFoldDB" id="A0A517NLA2"/>
<evidence type="ECO:0000313" key="1">
    <source>
        <dbReference type="EMBL" id="QDT07910.1"/>
    </source>
</evidence>
<evidence type="ECO:0000313" key="2">
    <source>
        <dbReference type="Proteomes" id="UP000318538"/>
    </source>
</evidence>
<dbReference type="KEGG" id="rlc:K227x_63390"/>
<reference evidence="1 2" key="1">
    <citation type="submission" date="2019-02" db="EMBL/GenBank/DDBJ databases">
        <title>Deep-cultivation of Planctomycetes and their phenomic and genomic characterization uncovers novel biology.</title>
        <authorList>
            <person name="Wiegand S."/>
            <person name="Jogler M."/>
            <person name="Boedeker C."/>
            <person name="Pinto D."/>
            <person name="Vollmers J."/>
            <person name="Rivas-Marin E."/>
            <person name="Kohn T."/>
            <person name="Peeters S.H."/>
            <person name="Heuer A."/>
            <person name="Rast P."/>
            <person name="Oberbeckmann S."/>
            <person name="Bunk B."/>
            <person name="Jeske O."/>
            <person name="Meyerdierks A."/>
            <person name="Storesund J.E."/>
            <person name="Kallscheuer N."/>
            <person name="Luecker S."/>
            <person name="Lage O.M."/>
            <person name="Pohl T."/>
            <person name="Merkel B.J."/>
            <person name="Hornburger P."/>
            <person name="Mueller R.-W."/>
            <person name="Bruemmer F."/>
            <person name="Labrenz M."/>
            <person name="Spormann A.M."/>
            <person name="Op den Camp H."/>
            <person name="Overmann J."/>
            <person name="Amann R."/>
            <person name="Jetten M.S.M."/>
            <person name="Mascher T."/>
            <person name="Medema M.H."/>
            <person name="Devos D.P."/>
            <person name="Kaster A.-K."/>
            <person name="Ovreas L."/>
            <person name="Rohde M."/>
            <person name="Galperin M.Y."/>
            <person name="Jogler C."/>
        </authorList>
    </citation>
    <scope>NUCLEOTIDE SEQUENCE [LARGE SCALE GENOMIC DNA]</scope>
    <source>
        <strain evidence="1 2">K22_7</strain>
    </source>
</reference>
<proteinExistence type="predicted"/>